<evidence type="ECO:0000256" key="2">
    <source>
        <dbReference type="ARBA" id="ARBA00023082"/>
    </source>
</evidence>
<dbReference type="OrthoDB" id="284734at2"/>
<accession>A0A5C5XI89</accession>
<proteinExistence type="predicted"/>
<comment type="caution">
    <text evidence="6">The sequence shown here is derived from an EMBL/GenBank/DDBJ whole genome shotgun (WGS) entry which is preliminary data.</text>
</comment>
<keyword evidence="4" id="KW-0804">Transcription</keyword>
<evidence type="ECO:0000259" key="5">
    <source>
        <dbReference type="Pfam" id="PF04542"/>
    </source>
</evidence>
<dbReference type="GO" id="GO:0016987">
    <property type="term" value="F:sigma factor activity"/>
    <property type="evidence" value="ECO:0007669"/>
    <property type="project" value="UniProtKB-KW"/>
</dbReference>
<dbReference type="AlphaFoldDB" id="A0A5C5XI89"/>
<organism evidence="6 7">
    <name type="scientific">Rubinisphaera italica</name>
    <dbReference type="NCBI Taxonomy" id="2527969"/>
    <lineage>
        <taxon>Bacteria</taxon>
        <taxon>Pseudomonadati</taxon>
        <taxon>Planctomycetota</taxon>
        <taxon>Planctomycetia</taxon>
        <taxon>Planctomycetales</taxon>
        <taxon>Planctomycetaceae</taxon>
        <taxon>Rubinisphaera</taxon>
    </lineage>
</organism>
<dbReference type="Proteomes" id="UP000316095">
    <property type="component" value="Unassembled WGS sequence"/>
</dbReference>
<dbReference type="EMBL" id="SJPG01000001">
    <property type="protein sequence ID" value="TWT61542.1"/>
    <property type="molecule type" value="Genomic_DNA"/>
</dbReference>
<dbReference type="Gene3D" id="1.10.1740.10">
    <property type="match status" value="1"/>
</dbReference>
<gene>
    <name evidence="6" type="ORF">Pan54_22780</name>
</gene>
<dbReference type="GO" id="GO:0003677">
    <property type="term" value="F:DNA binding"/>
    <property type="evidence" value="ECO:0007669"/>
    <property type="project" value="UniProtKB-KW"/>
</dbReference>
<protein>
    <submittedName>
        <fullName evidence="6">RNA polymerase sigma factor RpoE</fullName>
    </submittedName>
</protein>
<dbReference type="InterPro" id="IPR013325">
    <property type="entry name" value="RNA_pol_sigma_r2"/>
</dbReference>
<dbReference type="RefSeq" id="WP_146503519.1">
    <property type="nucleotide sequence ID" value="NZ_SJPG01000001.1"/>
</dbReference>
<dbReference type="NCBIfam" id="TIGR02937">
    <property type="entry name" value="sigma70-ECF"/>
    <property type="match status" value="1"/>
</dbReference>
<evidence type="ECO:0000256" key="1">
    <source>
        <dbReference type="ARBA" id="ARBA00023015"/>
    </source>
</evidence>
<keyword evidence="2" id="KW-0731">Sigma factor</keyword>
<keyword evidence="3" id="KW-0238">DNA-binding</keyword>
<feature type="domain" description="RNA polymerase sigma-70 region 2" evidence="5">
    <location>
        <begin position="29"/>
        <end position="95"/>
    </location>
</feature>
<dbReference type="Pfam" id="PF04542">
    <property type="entry name" value="Sigma70_r2"/>
    <property type="match status" value="1"/>
</dbReference>
<keyword evidence="7" id="KW-1185">Reference proteome</keyword>
<dbReference type="InterPro" id="IPR039425">
    <property type="entry name" value="RNA_pol_sigma-70-like"/>
</dbReference>
<dbReference type="PANTHER" id="PTHR43133:SF8">
    <property type="entry name" value="RNA POLYMERASE SIGMA FACTOR HI_1459-RELATED"/>
    <property type="match status" value="1"/>
</dbReference>
<dbReference type="SUPFAM" id="SSF88946">
    <property type="entry name" value="Sigma2 domain of RNA polymerase sigma factors"/>
    <property type="match status" value="1"/>
</dbReference>
<evidence type="ECO:0000313" key="7">
    <source>
        <dbReference type="Proteomes" id="UP000316095"/>
    </source>
</evidence>
<reference evidence="6 7" key="1">
    <citation type="submission" date="2019-02" db="EMBL/GenBank/DDBJ databases">
        <title>Deep-cultivation of Planctomycetes and their phenomic and genomic characterization uncovers novel biology.</title>
        <authorList>
            <person name="Wiegand S."/>
            <person name="Jogler M."/>
            <person name="Boedeker C."/>
            <person name="Pinto D."/>
            <person name="Vollmers J."/>
            <person name="Rivas-Marin E."/>
            <person name="Kohn T."/>
            <person name="Peeters S.H."/>
            <person name="Heuer A."/>
            <person name="Rast P."/>
            <person name="Oberbeckmann S."/>
            <person name="Bunk B."/>
            <person name="Jeske O."/>
            <person name="Meyerdierks A."/>
            <person name="Storesund J.E."/>
            <person name="Kallscheuer N."/>
            <person name="Luecker S."/>
            <person name="Lage O.M."/>
            <person name="Pohl T."/>
            <person name="Merkel B.J."/>
            <person name="Hornburger P."/>
            <person name="Mueller R.-W."/>
            <person name="Bruemmer F."/>
            <person name="Labrenz M."/>
            <person name="Spormann A.M."/>
            <person name="Op Den Camp H."/>
            <person name="Overmann J."/>
            <person name="Amann R."/>
            <person name="Jetten M.S.M."/>
            <person name="Mascher T."/>
            <person name="Medema M.H."/>
            <person name="Devos D.P."/>
            <person name="Kaster A.-K."/>
            <person name="Ovreas L."/>
            <person name="Rohde M."/>
            <person name="Galperin M.Y."/>
            <person name="Jogler C."/>
        </authorList>
    </citation>
    <scope>NUCLEOTIDE SEQUENCE [LARGE SCALE GENOMIC DNA]</scope>
    <source>
        <strain evidence="6 7">Pan54</strain>
    </source>
</reference>
<name>A0A5C5XI89_9PLAN</name>
<dbReference type="GO" id="GO:0006352">
    <property type="term" value="P:DNA-templated transcription initiation"/>
    <property type="evidence" value="ECO:0007669"/>
    <property type="project" value="InterPro"/>
</dbReference>
<dbReference type="InterPro" id="IPR014284">
    <property type="entry name" value="RNA_pol_sigma-70_dom"/>
</dbReference>
<dbReference type="InterPro" id="IPR007627">
    <property type="entry name" value="RNA_pol_sigma70_r2"/>
</dbReference>
<dbReference type="PANTHER" id="PTHR43133">
    <property type="entry name" value="RNA POLYMERASE ECF-TYPE SIGMA FACTO"/>
    <property type="match status" value="1"/>
</dbReference>
<keyword evidence="1" id="KW-0805">Transcription regulation</keyword>
<evidence type="ECO:0000256" key="3">
    <source>
        <dbReference type="ARBA" id="ARBA00023125"/>
    </source>
</evidence>
<evidence type="ECO:0000256" key="4">
    <source>
        <dbReference type="ARBA" id="ARBA00023163"/>
    </source>
</evidence>
<sequence length="203" mass="23344">MTVSNSVTSITLLSQLRLSKRDEAGWTMFVERYGPKVYGWCLNRRLQEADAEEVTQNVLVKMAEKLHSFEYDPAQSFRGWLRVITENAVKDYCKGLKNEKRGEGGSEILLRLAQVEATEDLSQRLNETFDLELAEEAMSRVQTRVSTDRWMAWHLTAREGLSGAVVATELNMKVVSVYTARNQIQKQIREEIEKLEKSLPRED</sequence>
<evidence type="ECO:0000313" key="6">
    <source>
        <dbReference type="EMBL" id="TWT61542.1"/>
    </source>
</evidence>